<proteinExistence type="predicted"/>
<comment type="caution">
    <text evidence="2">The sequence shown here is derived from an EMBL/GenBank/DDBJ whole genome shotgun (WGS) entry which is preliminary data.</text>
</comment>
<keyword evidence="1" id="KW-0812">Transmembrane</keyword>
<protein>
    <submittedName>
        <fullName evidence="2">Uncharacterized protein</fullName>
    </submittedName>
</protein>
<dbReference type="RefSeq" id="WP_127692055.1">
    <property type="nucleotide sequence ID" value="NZ_RZUL01000013.1"/>
</dbReference>
<keyword evidence="3" id="KW-1185">Reference proteome</keyword>
<dbReference type="Proteomes" id="UP000282977">
    <property type="component" value="Unassembled WGS sequence"/>
</dbReference>
<accession>A0A437J3G6</accession>
<reference evidence="2 3" key="1">
    <citation type="submission" date="2019-01" db="EMBL/GenBank/DDBJ databases">
        <authorList>
            <person name="Chen W.-M."/>
        </authorList>
    </citation>
    <scope>NUCLEOTIDE SEQUENCE [LARGE SCALE GENOMIC DNA]</scope>
    <source>
        <strain evidence="2 3">TLA-22</strain>
    </source>
</reference>
<keyword evidence="1" id="KW-0472">Membrane</keyword>
<keyword evidence="1" id="KW-1133">Transmembrane helix</keyword>
<evidence type="ECO:0000256" key="1">
    <source>
        <dbReference type="SAM" id="Phobius"/>
    </source>
</evidence>
<name>A0A437J3G6_9SPHN</name>
<evidence type="ECO:0000313" key="3">
    <source>
        <dbReference type="Proteomes" id="UP000282977"/>
    </source>
</evidence>
<dbReference type="AlphaFoldDB" id="A0A437J3G6"/>
<feature type="transmembrane region" description="Helical" evidence="1">
    <location>
        <begin position="51"/>
        <end position="77"/>
    </location>
</feature>
<sequence>MKRGQALDDPEIAATAWAHYRRIMAWMAVCAIGCVGLAIAALWYWTGPMPLHMIIATAIGVFFTFMLGTGLMGLLFLSSGTGHDEQVEDRMKGMIDIDD</sequence>
<evidence type="ECO:0000313" key="2">
    <source>
        <dbReference type="EMBL" id="RVT38881.1"/>
    </source>
</evidence>
<dbReference type="EMBL" id="RZUL01000013">
    <property type="protein sequence ID" value="RVT38881.1"/>
    <property type="molecule type" value="Genomic_DNA"/>
</dbReference>
<gene>
    <name evidence="2" type="ORF">ENE74_16960</name>
</gene>
<dbReference type="OrthoDB" id="7391705at2"/>
<feature type="transmembrane region" description="Helical" evidence="1">
    <location>
        <begin position="23"/>
        <end position="45"/>
    </location>
</feature>
<organism evidence="2 3">
    <name type="scientific">Sphingobium algorifonticola</name>
    <dbReference type="NCBI Taxonomy" id="2008318"/>
    <lineage>
        <taxon>Bacteria</taxon>
        <taxon>Pseudomonadati</taxon>
        <taxon>Pseudomonadota</taxon>
        <taxon>Alphaproteobacteria</taxon>
        <taxon>Sphingomonadales</taxon>
        <taxon>Sphingomonadaceae</taxon>
        <taxon>Sphingobium</taxon>
    </lineage>
</organism>